<protein>
    <recommendedName>
        <fullName evidence="2 6">Protein phosphatase methylesterase 1</fullName>
        <shortName evidence="6">PME-1</shortName>
        <ecNumber evidence="6">3.1.1.-</ecNumber>
    </recommendedName>
</protein>
<evidence type="ECO:0000313" key="11">
    <source>
        <dbReference type="Proteomes" id="UP000054196"/>
    </source>
</evidence>
<evidence type="ECO:0000256" key="7">
    <source>
        <dbReference type="PIRSR" id="PIRSR022950-1"/>
    </source>
</evidence>
<keyword evidence="11" id="KW-1185">Reference proteome</keyword>
<dbReference type="OrthoDB" id="194865at2759"/>
<dbReference type="InterPro" id="IPR029058">
    <property type="entry name" value="AB_hydrolase_fold"/>
</dbReference>
<sequence length="414" mass="45750">MSDLYRSAMHARIAKLPPVPTTLWPATTAPSYDEDEEEDEEDELDSLGDLPTGLGPPAMPAHTPRDRSRTVTQSRVGQRQKEQREAEINERYAPISASGFFEQALQVAVPNRNLDMRVYYTPPQLPQGSNGKGTVLLCHHGAGYSGLSFACFAREVWDMTKGELGVLSVDARAHGKTTSTSQDPPQQEDLSIDVLVQDFVELIKVVYPDPASSPTLLLVGHSMGGAITTRAIPLLQTSRYNITGTVVLDVVEGSALDALPHMNSILNARPVGFDSVPKAVEWHVNTNTIRNETSARVSVPSIVHPTQLKVPSMPAYEWRTPLRSTAPYWESWFRGLSSSFLAARTARLLILAGTDRLDRELTIGQMQGKFQMAVVQGVGHMLHEDDPRKLAEIVVEFWKRNERLPINVKKVGEL</sequence>
<dbReference type="OMA" id="VMVCHHG"/>
<organism evidence="10 11">
    <name type="scientific">Punctularia strigosozonata (strain HHB-11173)</name>
    <name type="common">White-rot fungus</name>
    <dbReference type="NCBI Taxonomy" id="741275"/>
    <lineage>
        <taxon>Eukaryota</taxon>
        <taxon>Fungi</taxon>
        <taxon>Dikarya</taxon>
        <taxon>Basidiomycota</taxon>
        <taxon>Agaricomycotina</taxon>
        <taxon>Agaricomycetes</taxon>
        <taxon>Corticiales</taxon>
        <taxon>Punctulariaceae</taxon>
        <taxon>Punctularia</taxon>
    </lineage>
</organism>
<dbReference type="PANTHER" id="PTHR14189">
    <property type="entry name" value="PROTEIN PHOSPHATASE METHYLESTERASE-1 RELATED"/>
    <property type="match status" value="1"/>
</dbReference>
<dbReference type="PIRSF" id="PIRSF022950">
    <property type="entry name" value="PPase_methylesterase_euk"/>
    <property type="match status" value="1"/>
</dbReference>
<accession>R7S0Q8</accession>
<evidence type="ECO:0000256" key="4">
    <source>
        <dbReference type="ARBA" id="ARBA00022801"/>
    </source>
</evidence>
<evidence type="ECO:0000256" key="2">
    <source>
        <dbReference type="ARBA" id="ARBA00020672"/>
    </source>
</evidence>
<keyword evidence="3 6" id="KW-0719">Serine esterase</keyword>
<evidence type="ECO:0000256" key="5">
    <source>
        <dbReference type="ARBA" id="ARBA00049203"/>
    </source>
</evidence>
<dbReference type="Pfam" id="PF12697">
    <property type="entry name" value="Abhydrolase_6"/>
    <property type="match status" value="1"/>
</dbReference>
<gene>
    <name evidence="10" type="ORF">PUNSTDRAFT_128531</name>
</gene>
<dbReference type="SUPFAM" id="SSF53474">
    <property type="entry name" value="alpha/beta-Hydrolases"/>
    <property type="match status" value="1"/>
</dbReference>
<comment type="similarity">
    <text evidence="1 6">Belongs to the AB hydrolase superfamily.</text>
</comment>
<evidence type="ECO:0000256" key="6">
    <source>
        <dbReference type="PIRNR" id="PIRNR022950"/>
    </source>
</evidence>
<dbReference type="HOGENOM" id="CLU_024818_3_1_1"/>
<comment type="catalytic activity">
    <reaction evidence="5">
        <text>[phosphatase 2A protein]-C-terminal L-leucine methyl ester + H2O = [phosphatase 2A protein]-C-terminal L-leucine + methanol + H(+)</text>
        <dbReference type="Rhea" id="RHEA:48548"/>
        <dbReference type="Rhea" id="RHEA-COMP:12134"/>
        <dbReference type="Rhea" id="RHEA-COMP:12135"/>
        <dbReference type="ChEBI" id="CHEBI:15377"/>
        <dbReference type="ChEBI" id="CHEBI:15378"/>
        <dbReference type="ChEBI" id="CHEBI:17790"/>
        <dbReference type="ChEBI" id="CHEBI:90516"/>
        <dbReference type="ChEBI" id="CHEBI:90517"/>
        <dbReference type="EC" id="3.1.1.89"/>
    </reaction>
</comment>
<evidence type="ECO:0000313" key="10">
    <source>
        <dbReference type="EMBL" id="EIN03975.1"/>
    </source>
</evidence>
<dbReference type="KEGG" id="psq:PUNSTDRAFT_128531"/>
<reference evidence="11" key="1">
    <citation type="journal article" date="2012" name="Science">
        <title>The Paleozoic origin of enzymatic lignin decomposition reconstructed from 31 fungal genomes.</title>
        <authorList>
            <person name="Floudas D."/>
            <person name="Binder M."/>
            <person name="Riley R."/>
            <person name="Barry K."/>
            <person name="Blanchette R.A."/>
            <person name="Henrissat B."/>
            <person name="Martinez A.T."/>
            <person name="Otillar R."/>
            <person name="Spatafora J.W."/>
            <person name="Yadav J.S."/>
            <person name="Aerts A."/>
            <person name="Benoit I."/>
            <person name="Boyd A."/>
            <person name="Carlson A."/>
            <person name="Copeland A."/>
            <person name="Coutinho P.M."/>
            <person name="de Vries R.P."/>
            <person name="Ferreira P."/>
            <person name="Findley K."/>
            <person name="Foster B."/>
            <person name="Gaskell J."/>
            <person name="Glotzer D."/>
            <person name="Gorecki P."/>
            <person name="Heitman J."/>
            <person name="Hesse C."/>
            <person name="Hori C."/>
            <person name="Igarashi K."/>
            <person name="Jurgens J.A."/>
            <person name="Kallen N."/>
            <person name="Kersten P."/>
            <person name="Kohler A."/>
            <person name="Kuees U."/>
            <person name="Kumar T.K.A."/>
            <person name="Kuo A."/>
            <person name="LaButti K."/>
            <person name="Larrondo L.F."/>
            <person name="Lindquist E."/>
            <person name="Ling A."/>
            <person name="Lombard V."/>
            <person name="Lucas S."/>
            <person name="Lundell T."/>
            <person name="Martin R."/>
            <person name="McLaughlin D.J."/>
            <person name="Morgenstern I."/>
            <person name="Morin E."/>
            <person name="Murat C."/>
            <person name="Nagy L.G."/>
            <person name="Nolan M."/>
            <person name="Ohm R.A."/>
            <person name="Patyshakuliyeva A."/>
            <person name="Rokas A."/>
            <person name="Ruiz-Duenas F.J."/>
            <person name="Sabat G."/>
            <person name="Salamov A."/>
            <person name="Samejima M."/>
            <person name="Schmutz J."/>
            <person name="Slot J.C."/>
            <person name="St John F."/>
            <person name="Stenlid J."/>
            <person name="Sun H."/>
            <person name="Sun S."/>
            <person name="Syed K."/>
            <person name="Tsang A."/>
            <person name="Wiebenga A."/>
            <person name="Young D."/>
            <person name="Pisabarro A."/>
            <person name="Eastwood D.C."/>
            <person name="Martin F."/>
            <person name="Cullen D."/>
            <person name="Grigoriev I.V."/>
            <person name="Hibbett D.S."/>
        </authorList>
    </citation>
    <scope>NUCLEOTIDE SEQUENCE [LARGE SCALE GENOMIC DNA]</scope>
    <source>
        <strain evidence="11">HHB-11173 SS5</strain>
    </source>
</reference>
<keyword evidence="4 6" id="KW-0378">Hydrolase</keyword>
<dbReference type="GO" id="GO:0051723">
    <property type="term" value="F:protein methylesterase activity"/>
    <property type="evidence" value="ECO:0007669"/>
    <property type="project" value="UniProtKB-EC"/>
</dbReference>
<dbReference type="Gene3D" id="3.40.50.1820">
    <property type="entry name" value="alpha/beta hydrolase"/>
    <property type="match status" value="1"/>
</dbReference>
<dbReference type="Proteomes" id="UP000054196">
    <property type="component" value="Unassembled WGS sequence"/>
</dbReference>
<proteinExistence type="inferred from homology"/>
<feature type="active site" evidence="7">
    <location>
        <position position="380"/>
    </location>
</feature>
<feature type="domain" description="AB hydrolase-1" evidence="9">
    <location>
        <begin position="136"/>
        <end position="392"/>
    </location>
</feature>
<dbReference type="GeneID" id="18878151"/>
<dbReference type="EC" id="3.1.1.-" evidence="6"/>
<evidence type="ECO:0000256" key="8">
    <source>
        <dbReference type="SAM" id="MobiDB-lite"/>
    </source>
</evidence>
<dbReference type="PANTHER" id="PTHR14189:SF0">
    <property type="entry name" value="PROTEIN PHOSPHATASE METHYLESTERASE 1"/>
    <property type="match status" value="1"/>
</dbReference>
<dbReference type="eggNOG" id="KOG2564">
    <property type="taxonomic scope" value="Eukaryota"/>
</dbReference>
<name>R7S0Q8_PUNST</name>
<evidence type="ECO:0000256" key="1">
    <source>
        <dbReference type="ARBA" id="ARBA00008645"/>
    </source>
</evidence>
<comment type="function">
    <text evidence="6">Demethylates proteins that have been reversibly carboxymethylated.</text>
</comment>
<feature type="compositionally biased region" description="Acidic residues" evidence="8">
    <location>
        <begin position="32"/>
        <end position="46"/>
    </location>
</feature>
<dbReference type="AlphaFoldDB" id="R7S0Q8"/>
<feature type="active site" evidence="7">
    <location>
        <position position="249"/>
    </location>
</feature>
<feature type="active site" evidence="7">
    <location>
        <position position="222"/>
    </location>
</feature>
<feature type="region of interest" description="Disordered" evidence="8">
    <location>
        <begin position="20"/>
        <end position="86"/>
    </location>
</feature>
<dbReference type="InterPro" id="IPR000073">
    <property type="entry name" value="AB_hydrolase_1"/>
</dbReference>
<dbReference type="InterPro" id="IPR016812">
    <property type="entry name" value="PPase_methylesterase_euk"/>
</dbReference>
<evidence type="ECO:0000259" key="9">
    <source>
        <dbReference type="Pfam" id="PF12697"/>
    </source>
</evidence>
<dbReference type="RefSeq" id="XP_007388764.1">
    <property type="nucleotide sequence ID" value="XM_007388702.1"/>
</dbReference>
<evidence type="ECO:0000256" key="3">
    <source>
        <dbReference type="ARBA" id="ARBA00022487"/>
    </source>
</evidence>
<dbReference type="EMBL" id="JH687557">
    <property type="protein sequence ID" value="EIN03975.1"/>
    <property type="molecule type" value="Genomic_DNA"/>
</dbReference>